<accession>A0ABZ2Z4J0</accession>
<comment type="function">
    <text evidence="2">One of several proteins that assist in the late maturation steps of the functional core of the 30S ribosomal subunit. Associates with free 30S ribosomal subunits (but not with 30S subunits that are part of 70S ribosomes or polysomes). Required for efficient processing of 16S rRNA. May interact with the 5'-terminal helix region of 16S rRNA.</text>
</comment>
<keyword evidence="2" id="KW-0963">Cytoplasm</keyword>
<comment type="similarity">
    <text evidence="2">Belongs to the RbfA family.</text>
</comment>
<protein>
    <recommendedName>
        <fullName evidence="2">Ribosome-binding factor A</fullName>
    </recommendedName>
</protein>
<comment type="subunit">
    <text evidence="2">Monomer. Binds 30S ribosomal subunits, but not 50S ribosomal subunits or 70S ribosomes.</text>
</comment>
<evidence type="ECO:0000256" key="1">
    <source>
        <dbReference type="ARBA" id="ARBA00022517"/>
    </source>
</evidence>
<dbReference type="InterPro" id="IPR015946">
    <property type="entry name" value="KH_dom-like_a/b"/>
</dbReference>
<dbReference type="HAMAP" id="MF_00003">
    <property type="entry name" value="RbfA"/>
    <property type="match status" value="1"/>
</dbReference>
<dbReference type="SUPFAM" id="SSF89919">
    <property type="entry name" value="Ribosome-binding factor A, RbfA"/>
    <property type="match status" value="1"/>
</dbReference>
<comment type="subcellular location">
    <subcellularLocation>
        <location evidence="2">Cytoplasm</location>
    </subcellularLocation>
</comment>
<name>A0ABZ2Z4J0_9BACT</name>
<dbReference type="InterPro" id="IPR023799">
    <property type="entry name" value="RbfA_dom_sf"/>
</dbReference>
<dbReference type="NCBIfam" id="TIGR00082">
    <property type="entry name" value="rbfA"/>
    <property type="match status" value="1"/>
</dbReference>
<dbReference type="InterPro" id="IPR000238">
    <property type="entry name" value="RbfA"/>
</dbReference>
<dbReference type="EMBL" id="CP150096">
    <property type="protein sequence ID" value="WZN47160.1"/>
    <property type="molecule type" value="Genomic_DNA"/>
</dbReference>
<proteinExistence type="inferred from homology"/>
<dbReference type="PANTHER" id="PTHR33515">
    <property type="entry name" value="RIBOSOME-BINDING FACTOR A, CHLOROPLASTIC-RELATED"/>
    <property type="match status" value="1"/>
</dbReference>
<organism evidence="3 4">
    <name type="scientific">Chitinophaga caseinilytica</name>
    <dbReference type="NCBI Taxonomy" id="2267521"/>
    <lineage>
        <taxon>Bacteria</taxon>
        <taxon>Pseudomonadati</taxon>
        <taxon>Bacteroidota</taxon>
        <taxon>Chitinophagia</taxon>
        <taxon>Chitinophagales</taxon>
        <taxon>Chitinophagaceae</taxon>
        <taxon>Chitinophaga</taxon>
    </lineage>
</organism>
<dbReference type="Gene3D" id="3.30.300.20">
    <property type="match status" value="1"/>
</dbReference>
<evidence type="ECO:0000313" key="4">
    <source>
        <dbReference type="Proteomes" id="UP001449657"/>
    </source>
</evidence>
<dbReference type="PANTHER" id="PTHR33515:SF1">
    <property type="entry name" value="RIBOSOME-BINDING FACTOR A, CHLOROPLASTIC-RELATED"/>
    <property type="match status" value="1"/>
</dbReference>
<keyword evidence="4" id="KW-1185">Reference proteome</keyword>
<evidence type="ECO:0000313" key="3">
    <source>
        <dbReference type="EMBL" id="WZN47160.1"/>
    </source>
</evidence>
<reference evidence="3 4" key="1">
    <citation type="submission" date="2024-03" db="EMBL/GenBank/DDBJ databases">
        <title>Chitinophaga caseinilytica sp. nov., a casein hydrolysing bacterium isolated from forest soil.</title>
        <authorList>
            <person name="Lee D.S."/>
            <person name="Han D.M."/>
            <person name="Baek J.H."/>
            <person name="Choi D.G."/>
            <person name="Jeon J.H."/>
            <person name="Jeon C.O."/>
        </authorList>
    </citation>
    <scope>NUCLEOTIDE SEQUENCE [LARGE SCALE GENOMIC DNA]</scope>
    <source>
        <strain evidence="3 4">KACC 19118</strain>
    </source>
</reference>
<sequence>MQETKRQKQVGQLVQEELSDIFNRMGFNVTEGGMISISSVKMTPDLLEARVYLSMFQIKAPVEMLARMNERMGEIRRDLGNRVAKQLRRVPELTFFLDDTLDHVFKMEELFKKINEDDKKQKP</sequence>
<evidence type="ECO:0000256" key="2">
    <source>
        <dbReference type="HAMAP-Rule" id="MF_00003"/>
    </source>
</evidence>
<keyword evidence="1 2" id="KW-0690">Ribosome biogenesis</keyword>
<dbReference type="Proteomes" id="UP001449657">
    <property type="component" value="Chromosome"/>
</dbReference>
<gene>
    <name evidence="2 3" type="primary">rbfA</name>
    <name evidence="3" type="ORF">WJU22_03070</name>
</gene>
<dbReference type="Pfam" id="PF02033">
    <property type="entry name" value="RBFA"/>
    <property type="match status" value="1"/>
</dbReference>
<dbReference type="RefSeq" id="WP_341841821.1">
    <property type="nucleotide sequence ID" value="NZ_CP149792.1"/>
</dbReference>